<dbReference type="EMBL" id="JBHSQV010000165">
    <property type="protein sequence ID" value="MFC5987533.1"/>
    <property type="molecule type" value="Genomic_DNA"/>
</dbReference>
<dbReference type="Proteomes" id="UP001596250">
    <property type="component" value="Unassembled WGS sequence"/>
</dbReference>
<sequence length="80" mass="8493">MWDPLQELKAELTEEGAAIASIAEEKGIDVSAVTSVVEEAITAQIDEALAAGTLTEEQAAAQKEKATDPHVAGRFYLFTC</sequence>
<comment type="caution">
    <text evidence="1">The sequence shown here is derived from an EMBL/GenBank/DDBJ whole genome shotgun (WGS) entry which is preliminary data.</text>
</comment>
<name>A0ABW1IR48_9BACL</name>
<accession>A0ABW1IR48</accession>
<dbReference type="RefSeq" id="WP_379894930.1">
    <property type="nucleotide sequence ID" value="NZ_CBCSCT010000038.1"/>
</dbReference>
<reference evidence="2" key="1">
    <citation type="journal article" date="2019" name="Int. J. Syst. Evol. Microbiol.">
        <title>The Global Catalogue of Microorganisms (GCM) 10K type strain sequencing project: providing services to taxonomists for standard genome sequencing and annotation.</title>
        <authorList>
            <consortium name="The Broad Institute Genomics Platform"/>
            <consortium name="The Broad Institute Genome Sequencing Center for Infectious Disease"/>
            <person name="Wu L."/>
            <person name="Ma J."/>
        </authorList>
    </citation>
    <scope>NUCLEOTIDE SEQUENCE [LARGE SCALE GENOMIC DNA]</scope>
    <source>
        <strain evidence="2">CCM 8749</strain>
    </source>
</reference>
<protein>
    <submittedName>
        <fullName evidence="1">Uncharacterized protein</fullName>
    </submittedName>
</protein>
<organism evidence="1 2">
    <name type="scientific">Marinicrinis lubricantis</name>
    <dbReference type="NCBI Taxonomy" id="2086470"/>
    <lineage>
        <taxon>Bacteria</taxon>
        <taxon>Bacillati</taxon>
        <taxon>Bacillota</taxon>
        <taxon>Bacilli</taxon>
        <taxon>Bacillales</taxon>
        <taxon>Paenibacillaceae</taxon>
    </lineage>
</organism>
<proteinExistence type="predicted"/>
<gene>
    <name evidence="1" type="ORF">ACFPXP_14090</name>
</gene>
<keyword evidence="2" id="KW-1185">Reference proteome</keyword>
<evidence type="ECO:0000313" key="2">
    <source>
        <dbReference type="Proteomes" id="UP001596250"/>
    </source>
</evidence>
<evidence type="ECO:0000313" key="1">
    <source>
        <dbReference type="EMBL" id="MFC5987533.1"/>
    </source>
</evidence>